<protein>
    <submittedName>
        <fullName evidence="1">Methyltransferase domain-containing protein</fullName>
    </submittedName>
</protein>
<keyword evidence="2" id="KW-1185">Reference proteome</keyword>
<organism evidence="1 2">
    <name type="scientific">Sphingobacterium humi</name>
    <dbReference type="NCBI Taxonomy" id="1796905"/>
    <lineage>
        <taxon>Bacteria</taxon>
        <taxon>Pseudomonadati</taxon>
        <taxon>Bacteroidota</taxon>
        <taxon>Sphingobacteriia</taxon>
        <taxon>Sphingobacteriales</taxon>
        <taxon>Sphingobacteriaceae</taxon>
        <taxon>Sphingobacterium</taxon>
    </lineage>
</organism>
<dbReference type="Proteomes" id="UP000435036">
    <property type="component" value="Unassembled WGS sequence"/>
</dbReference>
<comment type="caution">
    <text evidence="1">The sequence shown here is derived from an EMBL/GenBank/DDBJ whole genome shotgun (WGS) entry which is preliminary data.</text>
</comment>
<dbReference type="Gene3D" id="3.40.50.150">
    <property type="entry name" value="Vaccinia Virus protein VP39"/>
    <property type="match status" value="1"/>
</dbReference>
<dbReference type="GO" id="GO:0032259">
    <property type="term" value="P:methylation"/>
    <property type="evidence" value="ECO:0007669"/>
    <property type="project" value="UniProtKB-KW"/>
</dbReference>
<evidence type="ECO:0000313" key="2">
    <source>
        <dbReference type="Proteomes" id="UP000435036"/>
    </source>
</evidence>
<dbReference type="GO" id="GO:0008168">
    <property type="term" value="F:methyltransferase activity"/>
    <property type="evidence" value="ECO:0007669"/>
    <property type="project" value="UniProtKB-KW"/>
</dbReference>
<keyword evidence="1" id="KW-0808">Transferase</keyword>
<dbReference type="Pfam" id="PF13489">
    <property type="entry name" value="Methyltransf_23"/>
    <property type="match status" value="1"/>
</dbReference>
<dbReference type="InterPro" id="IPR029063">
    <property type="entry name" value="SAM-dependent_MTases_sf"/>
</dbReference>
<keyword evidence="1" id="KW-0489">Methyltransferase</keyword>
<dbReference type="RefSeq" id="WP_160369410.1">
    <property type="nucleotide sequence ID" value="NZ_WSQA01000008.1"/>
</dbReference>
<gene>
    <name evidence="1" type="ORF">GQF63_11660</name>
</gene>
<dbReference type="EMBL" id="WSQA01000008">
    <property type="protein sequence ID" value="MVZ62683.1"/>
    <property type="molecule type" value="Genomic_DNA"/>
</dbReference>
<dbReference type="OrthoDB" id="597202at2"/>
<name>A0A6N8KYX1_9SPHI</name>
<dbReference type="SUPFAM" id="SSF53335">
    <property type="entry name" value="S-adenosyl-L-methionine-dependent methyltransferases"/>
    <property type="match status" value="1"/>
</dbReference>
<dbReference type="PANTHER" id="PTHR43861:SF1">
    <property type="entry name" value="TRANS-ACONITATE 2-METHYLTRANSFERASE"/>
    <property type="match status" value="1"/>
</dbReference>
<sequence>MAEKKNIFNTYNKIADWFAENRSTHLMEEAYLQDIIQRIPADGHLLDIGCGTGLPIYGYFYEKGYSIKGVDASVEMLRHAHANFPDGDFVQADMRLLSLPEQFDALLAWHSFFHLPAEDQREMFPIFRKHLKDDGILLFTTGPAESEAWADNAGELLYHASLAEQDYKSLLAENGFQILKHQVEDPSCGGATVWLAQYKSAIR</sequence>
<dbReference type="PANTHER" id="PTHR43861">
    <property type="entry name" value="TRANS-ACONITATE 2-METHYLTRANSFERASE-RELATED"/>
    <property type="match status" value="1"/>
</dbReference>
<dbReference type="AlphaFoldDB" id="A0A6N8KYX1"/>
<accession>A0A6N8KYX1</accession>
<dbReference type="CDD" id="cd02440">
    <property type="entry name" value="AdoMet_MTases"/>
    <property type="match status" value="1"/>
</dbReference>
<reference evidence="1 2" key="1">
    <citation type="submission" date="2019-12" db="EMBL/GenBank/DDBJ databases">
        <authorList>
            <person name="Dong K."/>
        </authorList>
    </citation>
    <scope>NUCLEOTIDE SEQUENCE [LARGE SCALE GENOMIC DNA]</scope>
    <source>
        <strain evidence="1 2">JCM 31225</strain>
    </source>
</reference>
<evidence type="ECO:0000313" key="1">
    <source>
        <dbReference type="EMBL" id="MVZ62683.1"/>
    </source>
</evidence>
<proteinExistence type="predicted"/>